<comment type="caution">
    <text evidence="2">The sequence shown here is derived from an EMBL/GenBank/DDBJ whole genome shotgun (WGS) entry which is preliminary data.</text>
</comment>
<feature type="signal peptide" evidence="1">
    <location>
        <begin position="1"/>
        <end position="17"/>
    </location>
</feature>
<keyword evidence="1" id="KW-0732">Signal</keyword>
<protein>
    <recommendedName>
        <fullName evidence="4">Lipoprotein</fullName>
    </recommendedName>
</protein>
<evidence type="ECO:0008006" key="4">
    <source>
        <dbReference type="Google" id="ProtNLM"/>
    </source>
</evidence>
<accession>A0ABT0YFN4</accession>
<gene>
    <name evidence="2" type="ORF">LXN57_45805</name>
</gene>
<proteinExistence type="predicted"/>
<dbReference type="PROSITE" id="PS51257">
    <property type="entry name" value="PROKAR_LIPOPROTEIN"/>
    <property type="match status" value="1"/>
</dbReference>
<sequence>MNIRPALALLAAAALTAACTTENEPEATPKAVAQQSSAAAAESGAPAMTRVPWEGGPSYYAQFAKVKAAGWDDPGFFPIGVWYEGVHSAEDVAKDKGAGLNTYVMVTADSKVNLIERAGMHAMTSESRPDSGAETTAWILNDEVDMWGGAGDGAWSGKYPGEGEICTRSKSCGYDIMRKLSGELPADDGRMRYANFGKGVMFWQTDDEAAKFVNEYTSAVSNDIYWYTDPNVCSSGSEGPSLGVEEDSCRRAANYGLTMDRMRELDAADGKRQPVYAFIEVGHPFTEDDAPTINAGQIAGAVVNSLIHEARGILYFNHNFGGPCISQHVLRDACGKAVRPAVTELNRRITSLAEVLNTQSYRWAFNPDLDTMLKAHDGSFYLFAMPGRSGGTGEQKLELPTELAAASAEVLFENRSVPIHDGSITDTFAKEFSYHIYRIRS</sequence>
<organism evidence="2 3">
    <name type="scientific">Paractinoplanes hotanensis</name>
    <dbReference type="NCBI Taxonomy" id="2906497"/>
    <lineage>
        <taxon>Bacteria</taxon>
        <taxon>Bacillati</taxon>
        <taxon>Actinomycetota</taxon>
        <taxon>Actinomycetes</taxon>
        <taxon>Micromonosporales</taxon>
        <taxon>Micromonosporaceae</taxon>
        <taxon>Paractinoplanes</taxon>
    </lineage>
</organism>
<dbReference type="EMBL" id="JAMQOL010000086">
    <property type="protein sequence ID" value="MCM4084868.1"/>
    <property type="molecule type" value="Genomic_DNA"/>
</dbReference>
<dbReference type="RefSeq" id="WP_251804607.1">
    <property type="nucleotide sequence ID" value="NZ_JAMQOL010000086.1"/>
</dbReference>
<name>A0ABT0YFN4_9ACTN</name>
<reference evidence="2 3" key="1">
    <citation type="submission" date="2022-06" db="EMBL/GenBank/DDBJ databases">
        <title>Actinoplanes abujensis sp. nov., isolated from Nigerian arid soil.</title>
        <authorList>
            <person name="Ding P."/>
        </authorList>
    </citation>
    <scope>NUCLEOTIDE SEQUENCE [LARGE SCALE GENOMIC DNA]</scope>
    <source>
        <strain evidence="3">TRM88002</strain>
    </source>
</reference>
<dbReference type="Proteomes" id="UP001523216">
    <property type="component" value="Unassembled WGS sequence"/>
</dbReference>
<evidence type="ECO:0000313" key="3">
    <source>
        <dbReference type="Proteomes" id="UP001523216"/>
    </source>
</evidence>
<evidence type="ECO:0000313" key="2">
    <source>
        <dbReference type="EMBL" id="MCM4084868.1"/>
    </source>
</evidence>
<keyword evidence="3" id="KW-1185">Reference proteome</keyword>
<feature type="chain" id="PRO_5046116870" description="Lipoprotein" evidence="1">
    <location>
        <begin position="18"/>
        <end position="441"/>
    </location>
</feature>
<evidence type="ECO:0000256" key="1">
    <source>
        <dbReference type="SAM" id="SignalP"/>
    </source>
</evidence>